<evidence type="ECO:0000313" key="2">
    <source>
        <dbReference type="EMBL" id="SFF62887.1"/>
    </source>
</evidence>
<dbReference type="Proteomes" id="UP000199771">
    <property type="component" value="Unassembled WGS sequence"/>
</dbReference>
<dbReference type="InterPro" id="IPR025491">
    <property type="entry name" value="DUF4382"/>
</dbReference>
<dbReference type="OrthoDB" id="7062064at2"/>
<organism evidence="2 3">
    <name type="scientific">Fontimonas thermophila</name>
    <dbReference type="NCBI Taxonomy" id="1076937"/>
    <lineage>
        <taxon>Bacteria</taxon>
        <taxon>Pseudomonadati</taxon>
        <taxon>Pseudomonadota</taxon>
        <taxon>Gammaproteobacteria</taxon>
        <taxon>Nevskiales</taxon>
        <taxon>Nevskiaceae</taxon>
        <taxon>Fontimonas</taxon>
    </lineage>
</organism>
<dbReference type="RefSeq" id="WP_091535269.1">
    <property type="nucleotide sequence ID" value="NZ_FOOC01000014.1"/>
</dbReference>
<dbReference type="Pfam" id="PF14321">
    <property type="entry name" value="DUF4382"/>
    <property type="match status" value="1"/>
</dbReference>
<keyword evidence="3" id="KW-1185">Reference proteome</keyword>
<evidence type="ECO:0000259" key="1">
    <source>
        <dbReference type="Pfam" id="PF14321"/>
    </source>
</evidence>
<sequence length="289" mass="31484">MPNASRLCLVAVTLLLCACESELSIDLTDAPIDGATRVQLAVSAVELLGSDGTVTRIDSQYTDDFDMLDYRDGERLRLVDASGELKGRHVGLRLRLDDDNAFLRKDEDSTPIELLSAGEYATVDLDLDDGDARTLIVDLDLRFSLIDRRDTLGVYQMIPVIRVIDADRAGRIEGTIDANAIADADCRDGRAIGTGVAVYLYTGTGVTPGDYDADATVTPLAQPLAAADVREDAASGAWTYRFHYVQPGRYTLAWTCEADREHPQQDDDLSFRDAADVEVGEAQTVTVNF</sequence>
<dbReference type="EMBL" id="FOOC01000014">
    <property type="protein sequence ID" value="SFF62887.1"/>
    <property type="molecule type" value="Genomic_DNA"/>
</dbReference>
<evidence type="ECO:0000313" key="3">
    <source>
        <dbReference type="Proteomes" id="UP000199771"/>
    </source>
</evidence>
<proteinExistence type="predicted"/>
<name>A0A1I2KCD9_9GAMM</name>
<accession>A0A1I2KCD9</accession>
<gene>
    <name evidence="2" type="ORF">SAMN04488120_11420</name>
</gene>
<dbReference type="AlphaFoldDB" id="A0A1I2KCD9"/>
<feature type="domain" description="DUF4382" evidence="1">
    <location>
        <begin position="21"/>
        <end position="155"/>
    </location>
</feature>
<dbReference type="STRING" id="1076937.SAMN04488120_11420"/>
<reference evidence="2 3" key="1">
    <citation type="submission" date="2016-10" db="EMBL/GenBank/DDBJ databases">
        <authorList>
            <person name="de Groot N.N."/>
        </authorList>
    </citation>
    <scope>NUCLEOTIDE SEQUENCE [LARGE SCALE GENOMIC DNA]</scope>
    <source>
        <strain evidence="2 3">DSM 23609</strain>
    </source>
</reference>
<protein>
    <recommendedName>
        <fullName evidence="1">DUF4382 domain-containing protein</fullName>
    </recommendedName>
</protein>
<dbReference type="PROSITE" id="PS51257">
    <property type="entry name" value="PROKAR_LIPOPROTEIN"/>
    <property type="match status" value="1"/>
</dbReference>